<organism evidence="3 4">
    <name type="scientific">Rosa chinensis</name>
    <name type="common">China rose</name>
    <dbReference type="NCBI Taxonomy" id="74649"/>
    <lineage>
        <taxon>Eukaryota</taxon>
        <taxon>Viridiplantae</taxon>
        <taxon>Streptophyta</taxon>
        <taxon>Embryophyta</taxon>
        <taxon>Tracheophyta</taxon>
        <taxon>Spermatophyta</taxon>
        <taxon>Magnoliopsida</taxon>
        <taxon>eudicotyledons</taxon>
        <taxon>Gunneridae</taxon>
        <taxon>Pentapetalae</taxon>
        <taxon>rosids</taxon>
        <taxon>fabids</taxon>
        <taxon>Rosales</taxon>
        <taxon>Rosaceae</taxon>
        <taxon>Rosoideae</taxon>
        <taxon>Rosoideae incertae sedis</taxon>
        <taxon>Rosa</taxon>
    </lineage>
</organism>
<reference evidence="3 4" key="1">
    <citation type="journal article" date="2018" name="Nat. Genet.">
        <title>The Rosa genome provides new insights in the design of modern roses.</title>
        <authorList>
            <person name="Bendahmane M."/>
        </authorList>
    </citation>
    <scope>NUCLEOTIDE SEQUENCE [LARGE SCALE GENOMIC DNA]</scope>
    <source>
        <strain evidence="4">cv. Old Blush</strain>
    </source>
</reference>
<evidence type="ECO:0000313" key="3">
    <source>
        <dbReference type="EMBL" id="PRQ52489.1"/>
    </source>
</evidence>
<accession>A0A2P6S1D6</accession>
<dbReference type="Pfam" id="PF13041">
    <property type="entry name" value="PPR_2"/>
    <property type="match status" value="1"/>
</dbReference>
<name>A0A2P6S1D6_ROSCH</name>
<keyword evidence="1" id="KW-0677">Repeat</keyword>
<gene>
    <name evidence="3" type="ORF">RchiOBHm_Chr2g0156051</name>
</gene>
<dbReference type="InterPro" id="IPR046960">
    <property type="entry name" value="PPR_At4g14850-like_plant"/>
</dbReference>
<comment type="caution">
    <text evidence="3">The sequence shown here is derived from an EMBL/GenBank/DDBJ whole genome shotgun (WGS) entry which is preliminary data.</text>
</comment>
<dbReference type="GO" id="GO:0003723">
    <property type="term" value="F:RNA binding"/>
    <property type="evidence" value="ECO:0007669"/>
    <property type="project" value="InterPro"/>
</dbReference>
<dbReference type="PANTHER" id="PTHR47926">
    <property type="entry name" value="PENTATRICOPEPTIDE REPEAT-CONTAINING PROTEIN"/>
    <property type="match status" value="1"/>
</dbReference>
<dbReference type="Pfam" id="PF01535">
    <property type="entry name" value="PPR"/>
    <property type="match status" value="1"/>
</dbReference>
<feature type="repeat" description="PPR" evidence="2">
    <location>
        <begin position="86"/>
        <end position="120"/>
    </location>
</feature>
<evidence type="ECO:0000256" key="1">
    <source>
        <dbReference type="ARBA" id="ARBA00022737"/>
    </source>
</evidence>
<dbReference type="NCBIfam" id="TIGR00756">
    <property type="entry name" value="PPR"/>
    <property type="match status" value="2"/>
</dbReference>
<keyword evidence="4" id="KW-1185">Reference proteome</keyword>
<dbReference type="AlphaFoldDB" id="A0A2P6S1D6"/>
<dbReference type="Gene3D" id="1.25.40.10">
    <property type="entry name" value="Tetratricopeptide repeat domain"/>
    <property type="match status" value="2"/>
</dbReference>
<dbReference type="InterPro" id="IPR002885">
    <property type="entry name" value="PPR_rpt"/>
</dbReference>
<dbReference type="STRING" id="74649.A0A2P6S1D6"/>
<evidence type="ECO:0000313" key="4">
    <source>
        <dbReference type="Proteomes" id="UP000238479"/>
    </source>
</evidence>
<dbReference type="EMBL" id="PDCK01000040">
    <property type="protein sequence ID" value="PRQ52489.1"/>
    <property type="molecule type" value="Genomic_DNA"/>
</dbReference>
<dbReference type="Gramene" id="PRQ52489">
    <property type="protein sequence ID" value="PRQ52489"/>
    <property type="gene ID" value="RchiOBHm_Chr2g0156051"/>
</dbReference>
<proteinExistence type="predicted"/>
<dbReference type="InterPro" id="IPR011990">
    <property type="entry name" value="TPR-like_helical_dom_sf"/>
</dbReference>
<protein>
    <submittedName>
        <fullName evidence="3">Putative pentatricopeptide</fullName>
    </submittedName>
</protein>
<dbReference type="Proteomes" id="UP000238479">
    <property type="component" value="Chromosome 2"/>
</dbReference>
<feature type="repeat" description="PPR" evidence="2">
    <location>
        <begin position="131"/>
        <end position="165"/>
    </location>
</feature>
<dbReference type="PROSITE" id="PS51375">
    <property type="entry name" value="PPR"/>
    <property type="match status" value="2"/>
</dbReference>
<dbReference type="GO" id="GO:0009451">
    <property type="term" value="P:RNA modification"/>
    <property type="evidence" value="ECO:0007669"/>
    <property type="project" value="InterPro"/>
</dbReference>
<sequence>MVYFHGSRIIVLHKDVVMLFSVIHSSNELMKPCDPSCSNIDSIVLSNNQCRDGEGTESLLNQRQYGRCLGSADDAYRAFCEIKFRNLVSWNSIISVYCQRGDAVFAYKLFSNMQKDGQMPSRVSKAGFLQDLYVGSALVSGLARVGLVDYARKIFEQMGERNVVLMNGLMVGLVRQK</sequence>
<evidence type="ECO:0000256" key="2">
    <source>
        <dbReference type="PROSITE-ProRule" id="PRU00708"/>
    </source>
</evidence>